<proteinExistence type="predicted"/>
<evidence type="ECO:0000256" key="1">
    <source>
        <dbReference type="SAM" id="MobiDB-lite"/>
    </source>
</evidence>
<evidence type="ECO:0000313" key="2">
    <source>
        <dbReference type="EMBL" id="GBL93952.1"/>
    </source>
</evidence>
<dbReference type="Proteomes" id="UP000499080">
    <property type="component" value="Unassembled WGS sequence"/>
</dbReference>
<accession>A0A4Y2BNZ6</accession>
<keyword evidence="3" id="KW-1185">Reference proteome</keyword>
<reference evidence="2 3" key="1">
    <citation type="journal article" date="2019" name="Sci. Rep.">
        <title>Orb-weaving spider Araneus ventricosus genome elucidates the spidroin gene catalogue.</title>
        <authorList>
            <person name="Kono N."/>
            <person name="Nakamura H."/>
            <person name="Ohtoshi R."/>
            <person name="Moran D.A.P."/>
            <person name="Shinohara A."/>
            <person name="Yoshida Y."/>
            <person name="Fujiwara M."/>
            <person name="Mori M."/>
            <person name="Tomita M."/>
            <person name="Arakawa K."/>
        </authorList>
    </citation>
    <scope>NUCLEOTIDE SEQUENCE [LARGE SCALE GENOMIC DNA]</scope>
</reference>
<protein>
    <submittedName>
        <fullName evidence="2">Uncharacterized protein</fullName>
    </submittedName>
</protein>
<evidence type="ECO:0000313" key="3">
    <source>
        <dbReference type="Proteomes" id="UP000499080"/>
    </source>
</evidence>
<organism evidence="2 3">
    <name type="scientific">Araneus ventricosus</name>
    <name type="common">Orbweaver spider</name>
    <name type="synonym">Epeira ventricosa</name>
    <dbReference type="NCBI Taxonomy" id="182803"/>
    <lineage>
        <taxon>Eukaryota</taxon>
        <taxon>Metazoa</taxon>
        <taxon>Ecdysozoa</taxon>
        <taxon>Arthropoda</taxon>
        <taxon>Chelicerata</taxon>
        <taxon>Arachnida</taxon>
        <taxon>Araneae</taxon>
        <taxon>Araneomorphae</taxon>
        <taxon>Entelegynae</taxon>
        <taxon>Araneoidea</taxon>
        <taxon>Araneidae</taxon>
        <taxon>Araneus</taxon>
    </lineage>
</organism>
<dbReference type="AlphaFoldDB" id="A0A4Y2BNZ6"/>
<feature type="compositionally biased region" description="Basic and acidic residues" evidence="1">
    <location>
        <begin position="108"/>
        <end position="150"/>
    </location>
</feature>
<name>A0A4Y2BNZ6_ARAVE</name>
<gene>
    <name evidence="2" type="ORF">AVEN_62441_1</name>
</gene>
<dbReference type="EMBL" id="BGPR01084071">
    <property type="protein sequence ID" value="GBL93952.1"/>
    <property type="molecule type" value="Genomic_DNA"/>
</dbReference>
<comment type="caution">
    <text evidence="2">The sequence shown here is derived from an EMBL/GenBank/DDBJ whole genome shotgun (WGS) entry which is preliminary data.</text>
</comment>
<sequence length="150" mass="18006">MFFLRRFSNEDDVTLKTVSPLRRVVRISAERRILRRILHNDELWDTKMSRRNSDSKRRAYILNEKLLFFFLFFSDIFQMHAGSRARTWSGVPIVGHQPQQMALPSCVRSEDEAVENTEKTTRRDERRWFGSSSPKHEMKRRDDLKDDIRC</sequence>
<feature type="region of interest" description="Disordered" evidence="1">
    <location>
        <begin position="102"/>
        <end position="150"/>
    </location>
</feature>